<sequence length="50" mass="5266">MAVTSASPQPEPSTSIAPASSTSRAYTSGKPRPARVFRCLSCRSRRVKGA</sequence>
<name>A0A3M4JHV1_9PSED</name>
<comment type="caution">
    <text evidence="2">The sequence shown here is derived from an EMBL/GenBank/DDBJ whole genome shotgun (WGS) entry which is preliminary data.</text>
</comment>
<evidence type="ECO:0000313" key="3">
    <source>
        <dbReference type="Proteomes" id="UP000269044"/>
    </source>
</evidence>
<evidence type="ECO:0000256" key="1">
    <source>
        <dbReference type="SAM" id="MobiDB-lite"/>
    </source>
</evidence>
<reference evidence="2 3" key="1">
    <citation type="submission" date="2018-08" db="EMBL/GenBank/DDBJ databases">
        <title>Recombination of ecologically and evolutionarily significant loci maintains genetic cohesion in the Pseudomonas syringae species complex.</title>
        <authorList>
            <person name="Dillon M."/>
            <person name="Thakur S."/>
            <person name="Almeida R.N.D."/>
            <person name="Weir B.S."/>
            <person name="Guttman D.S."/>
        </authorList>
    </citation>
    <scope>NUCLEOTIDE SEQUENCE [LARGE SCALE GENOMIC DNA]</scope>
    <source>
        <strain evidence="2 3">ICMP 13052</strain>
    </source>
</reference>
<dbReference type="Proteomes" id="UP000269044">
    <property type="component" value="Unassembled WGS sequence"/>
</dbReference>
<protein>
    <submittedName>
        <fullName evidence="2">Rhs element Vgr protein</fullName>
    </submittedName>
</protein>
<proteinExistence type="predicted"/>
<dbReference type="EMBL" id="RBRA01000360">
    <property type="protein sequence ID" value="RMQ16646.1"/>
    <property type="molecule type" value="Genomic_DNA"/>
</dbReference>
<dbReference type="AlphaFoldDB" id="A0A3M4JHV1"/>
<gene>
    <name evidence="2" type="ORF">ALQ08_02439</name>
</gene>
<feature type="compositionally biased region" description="Low complexity" evidence="1">
    <location>
        <begin position="12"/>
        <end position="23"/>
    </location>
</feature>
<organism evidence="2 3">
    <name type="scientific">Pseudomonas syringae pv. delphinii</name>
    <dbReference type="NCBI Taxonomy" id="192088"/>
    <lineage>
        <taxon>Bacteria</taxon>
        <taxon>Pseudomonadati</taxon>
        <taxon>Pseudomonadota</taxon>
        <taxon>Gammaproteobacteria</taxon>
        <taxon>Pseudomonadales</taxon>
        <taxon>Pseudomonadaceae</taxon>
        <taxon>Pseudomonas</taxon>
    </lineage>
</organism>
<feature type="region of interest" description="Disordered" evidence="1">
    <location>
        <begin position="1"/>
        <end position="32"/>
    </location>
</feature>
<accession>A0A3M4JHV1</accession>
<evidence type="ECO:0000313" key="2">
    <source>
        <dbReference type="EMBL" id="RMQ16646.1"/>
    </source>
</evidence>